<name>A0AAN8XK53_HALRR</name>
<dbReference type="EMBL" id="JAXCGZ010002157">
    <property type="protein sequence ID" value="KAK7084296.1"/>
    <property type="molecule type" value="Genomic_DNA"/>
</dbReference>
<keyword evidence="2" id="KW-1185">Reference proteome</keyword>
<reference evidence="1 2" key="1">
    <citation type="submission" date="2023-11" db="EMBL/GenBank/DDBJ databases">
        <title>Halocaridina rubra genome assembly.</title>
        <authorList>
            <person name="Smith C."/>
        </authorList>
    </citation>
    <scope>NUCLEOTIDE SEQUENCE [LARGE SCALE GENOMIC DNA]</scope>
    <source>
        <strain evidence="1">EP-1</strain>
        <tissue evidence="1">Whole</tissue>
    </source>
</reference>
<organism evidence="1 2">
    <name type="scientific">Halocaridina rubra</name>
    <name type="common">Hawaiian red shrimp</name>
    <dbReference type="NCBI Taxonomy" id="373956"/>
    <lineage>
        <taxon>Eukaryota</taxon>
        <taxon>Metazoa</taxon>
        <taxon>Ecdysozoa</taxon>
        <taxon>Arthropoda</taxon>
        <taxon>Crustacea</taxon>
        <taxon>Multicrustacea</taxon>
        <taxon>Malacostraca</taxon>
        <taxon>Eumalacostraca</taxon>
        <taxon>Eucarida</taxon>
        <taxon>Decapoda</taxon>
        <taxon>Pleocyemata</taxon>
        <taxon>Caridea</taxon>
        <taxon>Atyoidea</taxon>
        <taxon>Atyidae</taxon>
        <taxon>Halocaridina</taxon>
    </lineage>
</organism>
<accession>A0AAN8XK53</accession>
<protein>
    <submittedName>
        <fullName evidence="1">Uncharacterized protein</fullName>
    </submittedName>
</protein>
<proteinExistence type="predicted"/>
<evidence type="ECO:0000313" key="2">
    <source>
        <dbReference type="Proteomes" id="UP001381693"/>
    </source>
</evidence>
<gene>
    <name evidence="1" type="ORF">SK128_015507</name>
</gene>
<comment type="caution">
    <text evidence="1">The sequence shown here is derived from an EMBL/GenBank/DDBJ whole genome shotgun (WGS) entry which is preliminary data.</text>
</comment>
<sequence length="77" mass="9045">MHRKCYYALKAVTKKYRNEINKECIKSYINAFDGFELEVIRKNIVKVAKDSSFGSQVEEAGEVTNEELIHFEEERVK</sequence>
<dbReference type="Proteomes" id="UP001381693">
    <property type="component" value="Unassembled WGS sequence"/>
</dbReference>
<evidence type="ECO:0000313" key="1">
    <source>
        <dbReference type="EMBL" id="KAK7084296.1"/>
    </source>
</evidence>
<dbReference type="AlphaFoldDB" id="A0AAN8XK53"/>